<dbReference type="AlphaFoldDB" id="A0A167ZJU3"/>
<keyword evidence="2" id="KW-1185">Reference proteome</keyword>
<comment type="caution">
    <text evidence="1">The sequence shown here is derived from an EMBL/GenBank/DDBJ whole genome shotgun (WGS) entry which is preliminary data.</text>
</comment>
<organism evidence="1 2">
    <name type="scientific">Flavobacterium fryxellicola</name>
    <dbReference type="NCBI Taxonomy" id="249352"/>
    <lineage>
        <taxon>Bacteria</taxon>
        <taxon>Pseudomonadati</taxon>
        <taxon>Bacteroidota</taxon>
        <taxon>Flavobacteriia</taxon>
        <taxon>Flavobacteriales</taxon>
        <taxon>Flavobacteriaceae</taxon>
        <taxon>Flavobacterium</taxon>
    </lineage>
</organism>
<dbReference type="EMBL" id="LVJE01000003">
    <property type="protein sequence ID" value="OAB30523.1"/>
    <property type="molecule type" value="Genomic_DNA"/>
</dbReference>
<proteinExistence type="predicted"/>
<gene>
    <name evidence="1" type="ORF">FBFR_01620</name>
</gene>
<reference evidence="1 2" key="1">
    <citation type="submission" date="2016-03" db="EMBL/GenBank/DDBJ databases">
        <title>Draft genome sequence of Flavobacterium fryxellicola DSM 16209.</title>
        <authorList>
            <person name="Shin S.-K."/>
            <person name="Yi H."/>
        </authorList>
    </citation>
    <scope>NUCLEOTIDE SEQUENCE [LARGE SCALE GENOMIC DNA]</scope>
    <source>
        <strain evidence="1 2">DSM 16209</strain>
    </source>
</reference>
<name>A0A167ZJU3_9FLAO</name>
<evidence type="ECO:0000313" key="2">
    <source>
        <dbReference type="Proteomes" id="UP000077164"/>
    </source>
</evidence>
<evidence type="ECO:0000313" key="1">
    <source>
        <dbReference type="EMBL" id="OAB30523.1"/>
    </source>
</evidence>
<accession>A0A167ZJU3</accession>
<dbReference type="Proteomes" id="UP000077164">
    <property type="component" value="Unassembled WGS sequence"/>
</dbReference>
<dbReference type="RefSeq" id="WP_066076068.1">
    <property type="nucleotide sequence ID" value="NZ_FRDK01000011.1"/>
</dbReference>
<protein>
    <submittedName>
        <fullName evidence="1">Uncharacterized protein</fullName>
    </submittedName>
</protein>
<sequence>MNIGETGILMMVGEGGIGNKDAARCLFMFFLIMRKAVKDWNYNGLLLLDRNVRISLKVGIVAMI</sequence>